<dbReference type="Gene3D" id="2.60.220.30">
    <property type="match status" value="1"/>
</dbReference>
<gene>
    <name evidence="3" type="ORF">SAMN05720606_115105</name>
</gene>
<protein>
    <submittedName>
        <fullName evidence="3">Listeria/Bacterioides repeat-containing protein</fullName>
    </submittedName>
</protein>
<sequence>MSTRFRVGRKVTAFLLIMMMVIGSMPGLLTTGGGKVFAADFSGGDGSVEHPYLITSPEELNVIRDYPDKHYKLANDIDLTAFLEEGNGLDGGTSWQPIDNFSGSLDGAGHIITGLNIDLPFNSLVGLFGSITATGSVTAIGLENVRIKAYEMVGGIAGNLEGEISNSYTTGTVSGWSLVGGLAGAALHDYSSIKNSYSMATTSGNNMVGGIAGFKHPIVMIENTYATGNVAATRQQGAIVGDGGSNLVINSYYDQITTGISSGAGNGKSTEEMKLQATFAGWDFDQIWFVPPHQYPQLRIFANAQPVASPDPADGSVAVGSEVTLTGERADTEIHYTTNGETPTRSSALYDSGTPIVINDDVTIKAMAVYPGKLDSPIMSKSYKIVRAAAPSTATLEKGSQYGTKLNNVTSLMEYKVNDGAFQRITGTNVDNIPVQPGDKIYVRFLADDENPASYEQELLVAEEHIGLKTEATLTSTIGTVSQLGTANESITDVPYSTSLADLRGAITPAANATFQIYKSDGTTLATEVVTGIKVIVTAEDGVTQTTYTVTMSAATAIKTAAISGLAVPVVGEEPIRQIDTNEYTASVTWSPEVASRYVQGETYTATMTITPKRGYGLTGVPANFFTVAGATVVTNSADSGVVTVTFPATKFLFSGGSGTVADPYLIGTASELNKIRDFLDSSFKLTADIDLSGYAEGAGWAPIGSDWYNAFEGNFDGNGYTIKNLTINTTSSDFTGLFGYIERSATVNNVILENIDVVSSKGYVGGLVGASDGNITNSGVVTGRVSGGDSSYTGGLVGYNFSAISDSFYKGNVSGTADVAGGLVGFNEGGTIRNSFAIGSISGLYTGGLVGSNNGLLSYSYFHGSVDGKNVAAGLVGANVFRVDNSYATSTLTGEGSLSGLVGMYGGSVKNSFYESETTVQPSVGTALTTAEMKTQASYTDWDFGQIWTIDSAVNNGYPYLRSSELQVTYNGNGKTGGELPIAQTSHVRGDTVSVSGNTGNLVRNGYTFAGWNTLADGSGKNYSEADRFTITASKTLFAKWVSTLSTLTSTIGTVSTGGTANETLTNIPYGTTLAALKTAITPSADATFEVYAANGTDLATALLTGSKVVVTAQDGKTKTTYTVTVLAAPITPTPTVPSPTPSTPAIVPIPTPSTPAKVSSTDGSLTLPVGSLGEVSLEDQLKITVPVGAVNQELKLTISKWLDTEKVLIHKEVLASPVYEVLKNISGNFIKPVTLTFTFDASQVKSGQGVAIFYFDEENKKWVEVKGSQTSGNSIRAEVDHFTKFAVLVVDQATGLPVSEEGAVTPAKPEISFSDIAGHWAEANIKQAVQDGIVNGYSDGTFKPGKTITRAEFAVMLMNALQVQEAGAELTFTDQADIGRWARSAVAQAVQAGIISGYSDGTFRANANITRAEMATMMGKAFGLPLDPNAVTSFADDGIIPIWAKSAVATLQERGIVNGIGANTFNPHKQATRAEAIVMLLNMNKE</sequence>
<reference evidence="4" key="1">
    <citation type="submission" date="2016-10" db="EMBL/GenBank/DDBJ databases">
        <authorList>
            <person name="Varghese N."/>
            <person name="Submissions S."/>
        </authorList>
    </citation>
    <scope>NUCLEOTIDE SEQUENCE [LARGE SCALE GENOMIC DNA]</scope>
    <source>
        <strain evidence="4">BL9</strain>
    </source>
</reference>
<dbReference type="Pfam" id="PF07581">
    <property type="entry name" value="Glug"/>
    <property type="match status" value="1"/>
</dbReference>
<feature type="domain" description="SLH" evidence="2">
    <location>
        <begin position="1371"/>
        <end position="1434"/>
    </location>
</feature>
<dbReference type="InterPro" id="IPR051465">
    <property type="entry name" value="Cell_Envelope_Struct_Comp"/>
</dbReference>
<dbReference type="Gene3D" id="2.160.20.110">
    <property type="match status" value="2"/>
</dbReference>
<dbReference type="RefSeq" id="WP_090923559.1">
    <property type="nucleotide sequence ID" value="NZ_FMVM01000015.1"/>
</dbReference>
<comment type="subcellular location">
    <subcellularLocation>
        <location evidence="1">Cell envelope</location>
    </subcellularLocation>
</comment>
<dbReference type="Pfam" id="PF13287">
    <property type="entry name" value="Fn3_assoc"/>
    <property type="match status" value="1"/>
</dbReference>
<dbReference type="Proteomes" id="UP000198538">
    <property type="component" value="Unassembled WGS sequence"/>
</dbReference>
<dbReference type="Pfam" id="PF00395">
    <property type="entry name" value="SLH"/>
    <property type="match status" value="3"/>
</dbReference>
<evidence type="ECO:0000313" key="4">
    <source>
        <dbReference type="Proteomes" id="UP000198538"/>
    </source>
</evidence>
<feature type="domain" description="SLH" evidence="2">
    <location>
        <begin position="1436"/>
        <end position="1488"/>
    </location>
</feature>
<dbReference type="Pfam" id="PF09479">
    <property type="entry name" value="Flg_new"/>
    <property type="match status" value="1"/>
</dbReference>
<dbReference type="PANTHER" id="PTHR43308:SF5">
    <property type="entry name" value="S-LAYER PROTEIN _ PEPTIDOGLYCAN ENDO-BETA-N-ACETYLGLUCOSAMINIDASE"/>
    <property type="match status" value="1"/>
</dbReference>
<organism evidence="3 4">
    <name type="scientific">Paenibacillus polysaccharolyticus</name>
    <dbReference type="NCBI Taxonomy" id="582692"/>
    <lineage>
        <taxon>Bacteria</taxon>
        <taxon>Bacillati</taxon>
        <taxon>Bacillota</taxon>
        <taxon>Bacilli</taxon>
        <taxon>Bacillales</taxon>
        <taxon>Paenibacillaceae</taxon>
        <taxon>Paenibacillus</taxon>
    </lineage>
</organism>
<evidence type="ECO:0000313" key="3">
    <source>
        <dbReference type="EMBL" id="SCZ00565.1"/>
    </source>
</evidence>
<accession>A0A1G5KIW3</accession>
<dbReference type="GO" id="GO:0030313">
    <property type="term" value="C:cell envelope"/>
    <property type="evidence" value="ECO:0007669"/>
    <property type="project" value="UniProtKB-SubCell"/>
</dbReference>
<dbReference type="EMBL" id="FMVM01000015">
    <property type="protein sequence ID" value="SCZ00565.1"/>
    <property type="molecule type" value="Genomic_DNA"/>
</dbReference>
<dbReference type="STRING" id="582692.SAMN05720606_115105"/>
<dbReference type="Gene3D" id="2.60.40.4270">
    <property type="entry name" value="Listeria-Bacteroides repeat domain"/>
    <property type="match status" value="1"/>
</dbReference>
<evidence type="ECO:0000259" key="2">
    <source>
        <dbReference type="PROSITE" id="PS51272"/>
    </source>
</evidence>
<dbReference type="Gene3D" id="2.60.40.2340">
    <property type="match status" value="1"/>
</dbReference>
<name>A0A1G5KIW3_9BACL</name>
<keyword evidence="4" id="KW-1185">Reference proteome</keyword>
<feature type="domain" description="SLH" evidence="2">
    <location>
        <begin position="1310"/>
        <end position="1370"/>
    </location>
</feature>
<dbReference type="InterPro" id="IPR011493">
    <property type="entry name" value="GLUG"/>
</dbReference>
<dbReference type="PANTHER" id="PTHR43308">
    <property type="entry name" value="OUTER MEMBRANE PROTEIN ALPHA-RELATED"/>
    <property type="match status" value="1"/>
</dbReference>
<dbReference type="InterPro" id="IPR042229">
    <property type="entry name" value="Listeria/Bacterioides_rpt_sf"/>
</dbReference>
<evidence type="ECO:0000256" key="1">
    <source>
        <dbReference type="ARBA" id="ARBA00004196"/>
    </source>
</evidence>
<dbReference type="InterPro" id="IPR026876">
    <property type="entry name" value="Fn3_assoc_repeat"/>
</dbReference>
<dbReference type="PROSITE" id="PS51272">
    <property type="entry name" value="SLH"/>
    <property type="match status" value="3"/>
</dbReference>
<dbReference type="InterPro" id="IPR013378">
    <property type="entry name" value="InlB-like_B-rpt"/>
</dbReference>
<proteinExistence type="predicted"/>
<dbReference type="InterPro" id="IPR001119">
    <property type="entry name" value="SLH_dom"/>
</dbReference>